<keyword evidence="2" id="KW-0472">Membrane</keyword>
<evidence type="ECO:0000313" key="3">
    <source>
        <dbReference type="EMBL" id="TRZ06943.1"/>
    </source>
</evidence>
<sequence length="288" mass="30958">MFSKESLQSRLAVVPLKNILAAEKTVYLAVGGNLTGEGRGRGLCLWGVLLVLSLVVCGITGGHTKDGIRTKRLENDCQQCLQAIQKEQGAPGGSQPVCQVRTTERRGEKLKESELEQLALWARKNGKLNKPALLFSTTEWKEVGDLLCESTDSGGENRTSARDLGVVWQKVYYTLQVVSAEEKMAAAVTQAFEGAEQAKIEIPSLPSQKPARVARFFGICNRPICGLSASISPISQAETVSPQPLRRTESEPELARPPNSVGVETGGDSGGAEGGNGQSQVMQHRGRM</sequence>
<dbReference type="Proteomes" id="UP000796761">
    <property type="component" value="Unassembled WGS sequence"/>
</dbReference>
<accession>A0A8K1D9P8</accession>
<keyword evidence="4" id="KW-1185">Reference proteome</keyword>
<evidence type="ECO:0000313" key="4">
    <source>
        <dbReference type="Proteomes" id="UP000796761"/>
    </source>
</evidence>
<keyword evidence="2" id="KW-1133">Transmembrane helix</keyword>
<dbReference type="OrthoDB" id="9352756at2759"/>
<comment type="caution">
    <text evidence="3">The sequence shown here is derived from an EMBL/GenBank/DDBJ whole genome shotgun (WGS) entry which is preliminary data.</text>
</comment>
<feature type="region of interest" description="Disordered" evidence="1">
    <location>
        <begin position="236"/>
        <end position="288"/>
    </location>
</feature>
<evidence type="ECO:0000256" key="2">
    <source>
        <dbReference type="SAM" id="Phobius"/>
    </source>
</evidence>
<keyword evidence="2" id="KW-0812">Transmembrane</keyword>
<dbReference type="EMBL" id="SWJQ01002072">
    <property type="protein sequence ID" value="TRZ06943.1"/>
    <property type="molecule type" value="Genomic_DNA"/>
</dbReference>
<evidence type="ECO:0000256" key="1">
    <source>
        <dbReference type="SAM" id="MobiDB-lite"/>
    </source>
</evidence>
<gene>
    <name evidence="3" type="ORF">HGM15179_020164</name>
</gene>
<reference evidence="3" key="1">
    <citation type="submission" date="2019-04" db="EMBL/GenBank/DDBJ databases">
        <title>Genome assembly of Zosterops borbonicus 15179.</title>
        <authorList>
            <person name="Leroy T."/>
            <person name="Anselmetti Y."/>
            <person name="Tilak M.-K."/>
            <person name="Nabholz B."/>
        </authorList>
    </citation>
    <scope>NUCLEOTIDE SEQUENCE</scope>
    <source>
        <strain evidence="3">HGM_15179</strain>
        <tissue evidence="3">Muscle</tissue>
    </source>
</reference>
<organism evidence="3 4">
    <name type="scientific">Zosterops borbonicus</name>
    <dbReference type="NCBI Taxonomy" id="364589"/>
    <lineage>
        <taxon>Eukaryota</taxon>
        <taxon>Metazoa</taxon>
        <taxon>Chordata</taxon>
        <taxon>Craniata</taxon>
        <taxon>Vertebrata</taxon>
        <taxon>Euteleostomi</taxon>
        <taxon>Archelosauria</taxon>
        <taxon>Archosauria</taxon>
        <taxon>Dinosauria</taxon>
        <taxon>Saurischia</taxon>
        <taxon>Theropoda</taxon>
        <taxon>Coelurosauria</taxon>
        <taxon>Aves</taxon>
        <taxon>Neognathae</taxon>
        <taxon>Neoaves</taxon>
        <taxon>Telluraves</taxon>
        <taxon>Australaves</taxon>
        <taxon>Passeriformes</taxon>
        <taxon>Sylvioidea</taxon>
        <taxon>Zosteropidae</taxon>
        <taxon>Zosterops</taxon>
    </lineage>
</organism>
<feature type="compositionally biased region" description="Gly residues" evidence="1">
    <location>
        <begin position="264"/>
        <end position="277"/>
    </location>
</feature>
<feature type="transmembrane region" description="Helical" evidence="2">
    <location>
        <begin position="43"/>
        <end position="62"/>
    </location>
</feature>
<protein>
    <submittedName>
        <fullName evidence="3">Uncharacterized protein</fullName>
    </submittedName>
</protein>
<name>A0A8K1D9P8_9PASS</name>
<dbReference type="AlphaFoldDB" id="A0A8K1D9P8"/>
<proteinExistence type="predicted"/>